<feature type="compositionally biased region" description="Basic and acidic residues" evidence="1">
    <location>
        <begin position="252"/>
        <end position="264"/>
    </location>
</feature>
<feature type="compositionally biased region" description="Basic and acidic residues" evidence="1">
    <location>
        <begin position="155"/>
        <end position="175"/>
    </location>
</feature>
<feature type="compositionally biased region" description="Basic and acidic residues" evidence="1">
    <location>
        <begin position="182"/>
        <end position="195"/>
    </location>
</feature>
<protein>
    <submittedName>
        <fullName evidence="3">Uncharacterized protein</fullName>
    </submittedName>
</protein>
<feature type="compositionally biased region" description="Basic residues" evidence="1">
    <location>
        <begin position="37"/>
        <end position="50"/>
    </location>
</feature>
<feature type="compositionally biased region" description="Polar residues" evidence="1">
    <location>
        <begin position="268"/>
        <end position="281"/>
    </location>
</feature>
<evidence type="ECO:0000313" key="3">
    <source>
        <dbReference type="WBParaSite" id="jg26492"/>
    </source>
</evidence>
<feature type="compositionally biased region" description="Polar residues" evidence="1">
    <location>
        <begin position="90"/>
        <end position="112"/>
    </location>
</feature>
<feature type="compositionally biased region" description="Basic residues" evidence="1">
    <location>
        <begin position="241"/>
        <end position="251"/>
    </location>
</feature>
<accession>A0A915E5S9</accession>
<feature type="compositionally biased region" description="Basic and acidic residues" evidence="1">
    <location>
        <begin position="51"/>
        <end position="62"/>
    </location>
</feature>
<feature type="compositionally biased region" description="Acidic residues" evidence="1">
    <location>
        <begin position="196"/>
        <end position="209"/>
    </location>
</feature>
<evidence type="ECO:0000256" key="1">
    <source>
        <dbReference type="SAM" id="MobiDB-lite"/>
    </source>
</evidence>
<reference evidence="3" key="1">
    <citation type="submission" date="2022-11" db="UniProtKB">
        <authorList>
            <consortium name="WormBaseParasite"/>
        </authorList>
    </citation>
    <scope>IDENTIFICATION</scope>
</reference>
<dbReference type="AlphaFoldDB" id="A0A915E5S9"/>
<keyword evidence="2" id="KW-1185">Reference proteome</keyword>
<dbReference type="Proteomes" id="UP000887574">
    <property type="component" value="Unplaced"/>
</dbReference>
<sequence>MAGDAILCGKMGVQMSGSAICTAPKKFKKMMEEGVSKSKKKKLKKKRKKQRELLEQQLKEMEGLTVEPQATSANQGPACESENHEPFVEQKQQPMAENLNNQRPTQSSSFERNTVGAPSHEVFDKLQKVEAIPRVVMPKQANQSAPQYRQNTNPQRKESTKEKRDDSPSPPSKREEDEEGLGEVREMLAENTVKDEVDDQMEVNGDTEESISHPRGIQELNVQSPSSEEDGSESEMEAKTSKKNNANKKGGKKTEDSKKSKPKDFGGQNFSPGQENQTHPFTTCLPPRPSLRPEILSLHWLIWEMRAGRITISRKTFKPGSIGLWK</sequence>
<name>A0A915E5S9_9BILA</name>
<feature type="region of interest" description="Disordered" evidence="1">
    <location>
        <begin position="30"/>
        <end position="122"/>
    </location>
</feature>
<proteinExistence type="predicted"/>
<dbReference type="WBParaSite" id="jg26492">
    <property type="protein sequence ID" value="jg26492"/>
    <property type="gene ID" value="jg26492"/>
</dbReference>
<feature type="compositionally biased region" description="Polar residues" evidence="1">
    <location>
        <begin position="140"/>
        <end position="154"/>
    </location>
</feature>
<organism evidence="2 3">
    <name type="scientific">Ditylenchus dipsaci</name>
    <dbReference type="NCBI Taxonomy" id="166011"/>
    <lineage>
        <taxon>Eukaryota</taxon>
        <taxon>Metazoa</taxon>
        <taxon>Ecdysozoa</taxon>
        <taxon>Nematoda</taxon>
        <taxon>Chromadorea</taxon>
        <taxon>Rhabditida</taxon>
        <taxon>Tylenchina</taxon>
        <taxon>Tylenchomorpha</taxon>
        <taxon>Sphaerularioidea</taxon>
        <taxon>Anguinidae</taxon>
        <taxon>Anguininae</taxon>
        <taxon>Ditylenchus</taxon>
    </lineage>
</organism>
<feature type="region of interest" description="Disordered" evidence="1">
    <location>
        <begin position="134"/>
        <end position="286"/>
    </location>
</feature>
<evidence type="ECO:0000313" key="2">
    <source>
        <dbReference type="Proteomes" id="UP000887574"/>
    </source>
</evidence>